<proteinExistence type="inferred from homology"/>
<evidence type="ECO:0000313" key="7">
    <source>
        <dbReference type="Proteomes" id="UP000001683"/>
    </source>
</evidence>
<keyword evidence="4" id="KW-0067">ATP-binding</keyword>
<dbReference type="InterPro" id="IPR017871">
    <property type="entry name" value="ABC_transporter-like_CS"/>
</dbReference>
<dbReference type="AlphaFoldDB" id="B2A2T6"/>
<protein>
    <submittedName>
        <fullName evidence="6">Oligopeptide/dipeptide ABC transporter, ATPase subunit</fullName>
    </submittedName>
</protein>
<feature type="domain" description="ABC transporter" evidence="5">
    <location>
        <begin position="21"/>
        <end position="261"/>
    </location>
</feature>
<reference evidence="6 7" key="1">
    <citation type="submission" date="2008-04" db="EMBL/GenBank/DDBJ databases">
        <title>Complete sequence of chromosome of Natranaerobius thermophilus JW/NM-WN-LF.</title>
        <authorList>
            <consortium name="US DOE Joint Genome Institute"/>
            <person name="Copeland A."/>
            <person name="Lucas S."/>
            <person name="Lapidus A."/>
            <person name="Glavina del Rio T."/>
            <person name="Dalin E."/>
            <person name="Tice H."/>
            <person name="Bruce D."/>
            <person name="Goodwin L."/>
            <person name="Pitluck S."/>
            <person name="Chertkov O."/>
            <person name="Brettin T."/>
            <person name="Detter J.C."/>
            <person name="Han C."/>
            <person name="Kuske C.R."/>
            <person name="Schmutz J."/>
            <person name="Larimer F."/>
            <person name="Land M."/>
            <person name="Hauser L."/>
            <person name="Kyrpides N."/>
            <person name="Lykidis A."/>
            <person name="Mesbah N.M."/>
            <person name="Wiegel J."/>
        </authorList>
    </citation>
    <scope>NUCLEOTIDE SEQUENCE [LARGE SCALE GENOMIC DNA]</scope>
    <source>
        <strain evidence="7">ATCC BAA-1301 / DSM 18059 / JW/NM-WN-LF</strain>
    </source>
</reference>
<dbReference type="RefSeq" id="WP_012449138.1">
    <property type="nucleotide sequence ID" value="NC_010718.1"/>
</dbReference>
<evidence type="ECO:0000259" key="5">
    <source>
        <dbReference type="PROSITE" id="PS50893"/>
    </source>
</evidence>
<evidence type="ECO:0000313" key="6">
    <source>
        <dbReference type="EMBL" id="ACB86304.1"/>
    </source>
</evidence>
<evidence type="ECO:0000256" key="3">
    <source>
        <dbReference type="ARBA" id="ARBA00022741"/>
    </source>
</evidence>
<dbReference type="eggNOG" id="COG4608">
    <property type="taxonomic scope" value="Bacteria"/>
</dbReference>
<dbReference type="CDD" id="cd03257">
    <property type="entry name" value="ABC_NikE_OppD_transporters"/>
    <property type="match status" value="1"/>
</dbReference>
<sequence>METNSPNNLMTVKNLKKHFPIKGGILSRTIGHVKAVDDISFNIKKGETLGLVGESGCGKSTTGKMLMRLLEPTAGEAYFEDQDVFKFKRKNLKNYRRKVQMIFQDPFSSLQPRATVEDMLGEILKYHGMAKDSTEVRSRVIELMEMVGLSSYHIGRYPHEFSGGQRQRIGIARALSLEPEMIICDEPVSALDVSIQSQIINLLKRLQQELELTYLFIAHDLSVVQHISDRVGVMYLGKIMELTSVDELFDNPLHPYTRSLLEAIPTPDPDATTVRAVVKGDVPSASNPPSGCVFHTRCPESHERCSQQKPSFNKVKADHYVYCHLYE</sequence>
<keyword evidence="3" id="KW-0547">Nucleotide-binding</keyword>
<dbReference type="InterPro" id="IPR050319">
    <property type="entry name" value="ABC_transp_ATP-bind"/>
</dbReference>
<dbReference type="Gene3D" id="3.40.50.300">
    <property type="entry name" value="P-loop containing nucleotide triphosphate hydrolases"/>
    <property type="match status" value="1"/>
</dbReference>
<gene>
    <name evidence="6" type="ordered locus">Nther_2754</name>
</gene>
<dbReference type="Pfam" id="PF08352">
    <property type="entry name" value="oligo_HPY"/>
    <property type="match status" value="1"/>
</dbReference>
<dbReference type="InterPro" id="IPR003593">
    <property type="entry name" value="AAA+_ATPase"/>
</dbReference>
<dbReference type="GO" id="GO:0055085">
    <property type="term" value="P:transmembrane transport"/>
    <property type="evidence" value="ECO:0007669"/>
    <property type="project" value="UniProtKB-ARBA"/>
</dbReference>
<dbReference type="FunFam" id="3.40.50.300:FF:000016">
    <property type="entry name" value="Oligopeptide ABC transporter ATP-binding component"/>
    <property type="match status" value="1"/>
</dbReference>
<dbReference type="PANTHER" id="PTHR43776">
    <property type="entry name" value="TRANSPORT ATP-BINDING PROTEIN"/>
    <property type="match status" value="1"/>
</dbReference>
<name>B2A2T6_NATTJ</name>
<dbReference type="EMBL" id="CP001034">
    <property type="protein sequence ID" value="ACB86304.1"/>
    <property type="molecule type" value="Genomic_DNA"/>
</dbReference>
<dbReference type="GO" id="GO:0005524">
    <property type="term" value="F:ATP binding"/>
    <property type="evidence" value="ECO:0007669"/>
    <property type="project" value="UniProtKB-KW"/>
</dbReference>
<dbReference type="InParanoid" id="B2A2T6"/>
<dbReference type="PANTHER" id="PTHR43776:SF7">
    <property type="entry name" value="D,D-DIPEPTIDE TRANSPORT ATP-BINDING PROTEIN DDPF-RELATED"/>
    <property type="match status" value="1"/>
</dbReference>
<organism evidence="6 7">
    <name type="scientific">Natranaerobius thermophilus (strain ATCC BAA-1301 / DSM 18059 / JW/NM-WN-LF)</name>
    <dbReference type="NCBI Taxonomy" id="457570"/>
    <lineage>
        <taxon>Bacteria</taxon>
        <taxon>Bacillati</taxon>
        <taxon>Bacillota</taxon>
        <taxon>Clostridia</taxon>
        <taxon>Natranaerobiales</taxon>
        <taxon>Natranaerobiaceae</taxon>
        <taxon>Natranaerobius</taxon>
    </lineage>
</organism>
<evidence type="ECO:0000256" key="1">
    <source>
        <dbReference type="ARBA" id="ARBA00005417"/>
    </source>
</evidence>
<reference evidence="6 7" key="2">
    <citation type="journal article" date="2011" name="J. Bacteriol.">
        <title>Complete genome sequence of the anaerobic, halophilic alkalithermophile Natranaerobius thermophilus JW/NM-WN-LF.</title>
        <authorList>
            <person name="Zhao B."/>
            <person name="Mesbah N.M."/>
            <person name="Dalin E."/>
            <person name="Goodwin L."/>
            <person name="Nolan M."/>
            <person name="Pitluck S."/>
            <person name="Chertkov O."/>
            <person name="Brettin T.S."/>
            <person name="Han J."/>
            <person name="Larimer F.W."/>
            <person name="Land M.L."/>
            <person name="Hauser L."/>
            <person name="Kyrpides N."/>
            <person name="Wiegel J."/>
        </authorList>
    </citation>
    <scope>NUCLEOTIDE SEQUENCE [LARGE SCALE GENOMIC DNA]</scope>
    <source>
        <strain evidence="7">ATCC BAA-1301 / DSM 18059 / JW/NM-WN-LF</strain>
    </source>
</reference>
<evidence type="ECO:0000256" key="4">
    <source>
        <dbReference type="ARBA" id="ARBA00022840"/>
    </source>
</evidence>
<keyword evidence="7" id="KW-1185">Reference proteome</keyword>
<dbReference type="HOGENOM" id="CLU_000604_1_23_9"/>
<dbReference type="InterPro" id="IPR013563">
    <property type="entry name" value="Oligopep_ABC_C"/>
</dbReference>
<evidence type="ECO:0000256" key="2">
    <source>
        <dbReference type="ARBA" id="ARBA00022448"/>
    </source>
</evidence>
<dbReference type="PROSITE" id="PS50893">
    <property type="entry name" value="ABC_TRANSPORTER_2"/>
    <property type="match status" value="1"/>
</dbReference>
<dbReference type="SUPFAM" id="SSF52540">
    <property type="entry name" value="P-loop containing nucleoside triphosphate hydrolases"/>
    <property type="match status" value="1"/>
</dbReference>
<dbReference type="GO" id="GO:0016887">
    <property type="term" value="F:ATP hydrolysis activity"/>
    <property type="evidence" value="ECO:0007669"/>
    <property type="project" value="InterPro"/>
</dbReference>
<comment type="similarity">
    <text evidence="1">Belongs to the ABC transporter superfamily.</text>
</comment>
<dbReference type="SMART" id="SM00382">
    <property type="entry name" value="AAA"/>
    <property type="match status" value="1"/>
</dbReference>
<dbReference type="PROSITE" id="PS00211">
    <property type="entry name" value="ABC_TRANSPORTER_1"/>
    <property type="match status" value="1"/>
</dbReference>
<dbReference type="KEGG" id="nth:Nther_2754"/>
<dbReference type="InterPro" id="IPR003439">
    <property type="entry name" value="ABC_transporter-like_ATP-bd"/>
</dbReference>
<dbReference type="Proteomes" id="UP000001683">
    <property type="component" value="Chromosome"/>
</dbReference>
<dbReference type="NCBIfam" id="TIGR01727">
    <property type="entry name" value="oligo_HPY"/>
    <property type="match status" value="1"/>
</dbReference>
<dbReference type="InterPro" id="IPR027417">
    <property type="entry name" value="P-loop_NTPase"/>
</dbReference>
<dbReference type="STRING" id="457570.Nther_2754"/>
<dbReference type="GO" id="GO:0015833">
    <property type="term" value="P:peptide transport"/>
    <property type="evidence" value="ECO:0007669"/>
    <property type="project" value="InterPro"/>
</dbReference>
<dbReference type="Pfam" id="PF00005">
    <property type="entry name" value="ABC_tran"/>
    <property type="match status" value="1"/>
</dbReference>
<dbReference type="FunCoup" id="B2A2T6">
    <property type="interactions" value="159"/>
</dbReference>
<accession>B2A2T6</accession>
<keyword evidence="2" id="KW-0813">Transport</keyword>